<evidence type="ECO:0000256" key="2">
    <source>
        <dbReference type="ARBA" id="ARBA00022840"/>
    </source>
</evidence>
<evidence type="ECO:0000313" key="7">
    <source>
        <dbReference type="EMBL" id="ELP83427.1"/>
    </source>
</evidence>
<organism evidence="7 8">
    <name type="scientific">Entamoeba invadens IP1</name>
    <dbReference type="NCBI Taxonomy" id="370355"/>
    <lineage>
        <taxon>Eukaryota</taxon>
        <taxon>Amoebozoa</taxon>
        <taxon>Evosea</taxon>
        <taxon>Archamoebae</taxon>
        <taxon>Mastigamoebida</taxon>
        <taxon>Entamoebidae</taxon>
        <taxon>Entamoeba</taxon>
    </lineage>
</organism>
<dbReference type="SUPFAM" id="SSF48452">
    <property type="entry name" value="TPR-like"/>
    <property type="match status" value="1"/>
</dbReference>
<dbReference type="Pfam" id="PF00012">
    <property type="entry name" value="HSP70"/>
    <property type="match status" value="2"/>
</dbReference>
<dbReference type="Gene3D" id="1.25.40.10">
    <property type="entry name" value="Tetratricopeptide repeat domain"/>
    <property type="match status" value="1"/>
</dbReference>
<dbReference type="EMBL" id="KB207268">
    <property type="protein sequence ID" value="ELP83427.1"/>
    <property type="molecule type" value="Genomic_DNA"/>
</dbReference>
<keyword evidence="5" id="KW-0175">Coiled coil</keyword>
<keyword evidence="4" id="KW-0802">TPR repeat</keyword>
<dbReference type="GO" id="GO:0005524">
    <property type="term" value="F:ATP binding"/>
    <property type="evidence" value="ECO:0007669"/>
    <property type="project" value="UniProtKB-KW"/>
</dbReference>
<feature type="region of interest" description="Disordered" evidence="6">
    <location>
        <begin position="564"/>
        <end position="596"/>
    </location>
</feature>
<evidence type="ECO:0000256" key="3">
    <source>
        <dbReference type="ARBA" id="ARBA00023186"/>
    </source>
</evidence>
<feature type="region of interest" description="Disordered" evidence="6">
    <location>
        <begin position="373"/>
        <end position="410"/>
    </location>
</feature>
<evidence type="ECO:0000256" key="4">
    <source>
        <dbReference type="PROSITE-ProRule" id="PRU00339"/>
    </source>
</evidence>
<dbReference type="OrthoDB" id="433738at2759"/>
<dbReference type="AlphaFoldDB" id="A0A0A1TU27"/>
<reference evidence="7 8" key="1">
    <citation type="submission" date="2012-10" db="EMBL/GenBank/DDBJ databases">
        <authorList>
            <person name="Zafar N."/>
            <person name="Inman J."/>
            <person name="Hall N."/>
            <person name="Lorenzi H."/>
            <person name="Caler E."/>
        </authorList>
    </citation>
    <scope>NUCLEOTIDE SEQUENCE [LARGE SCALE GENOMIC DNA]</scope>
    <source>
        <strain evidence="7 8">IP1</strain>
    </source>
</reference>
<dbReference type="InterPro" id="IPR011990">
    <property type="entry name" value="TPR-like_helical_dom_sf"/>
</dbReference>
<dbReference type="InterPro" id="IPR043129">
    <property type="entry name" value="ATPase_NBD"/>
</dbReference>
<dbReference type="GeneID" id="14882442"/>
<evidence type="ECO:0000256" key="6">
    <source>
        <dbReference type="SAM" id="MobiDB-lite"/>
    </source>
</evidence>
<gene>
    <name evidence="7" type="ORF">EIN_374820</name>
</gene>
<dbReference type="KEGG" id="eiv:EIN_374820"/>
<dbReference type="OMA" id="KNAVNNC"/>
<dbReference type="Gene3D" id="3.30.420.40">
    <property type="match status" value="3"/>
</dbReference>
<name>A0A0A1TU27_ENTIV</name>
<dbReference type="PRINTS" id="PR00301">
    <property type="entry name" value="HEATSHOCK70"/>
</dbReference>
<evidence type="ECO:0000256" key="5">
    <source>
        <dbReference type="SAM" id="Coils"/>
    </source>
</evidence>
<dbReference type="Proteomes" id="UP000014680">
    <property type="component" value="Unassembled WGS sequence"/>
</dbReference>
<keyword evidence="8" id="KW-1185">Reference proteome</keyword>
<feature type="compositionally biased region" description="Basic and acidic residues" evidence="6">
    <location>
        <begin position="373"/>
        <end position="407"/>
    </location>
</feature>
<sequence>MNFLGIDIGSKHSLIAYTVADTFPEIVPNCVSSPVTPSCVIYQPVTKSVYIGEDAVDKQLRYPKNTTTNFTMTPTFSQNLPYFYYTLMINNLLKDVKSYLDDKTMKMNPKDTVVTLTVPSEMPDTQKNLYKDVIQSHFGFQDVLTLNDIEAAALCLKTMHSVEKKNVLIVDIGAHHTTAAVFAVGETIECVNKASAVVGGNNFDEKIVEYVKKSILEKNHIDLMGQGYEKTLIRAQRAVEKSRILLSTIPESYIEVDGINDGSVKVKMSRELLQTLIADDLKVIENLVQKVVRNKDLKIEQVEVIGGTGRAPYVVNIIKHVVGQEVKFLNSIDSACSIALGGAIHGEKVYKKKEEDTTMKFLKTVEKMKDIEKKESDTNTLTKPEKVENKQDGEKKKEEQVTEKPMESENNAPSVLLKEVNDAEIQNEEILKQVKDPQHQKVEEKQQISSQLSPEVIKNISDEMDKATSIIAERERKMWILNDVETKINKYRNSIATKEGNMPQSEITQLSSTINKLEEWLDTAESMESEQLEKEYKENITLLDTSAPTLKTYLDAKEATQKLEKEKAEKMRAERVSTGETAKKRPEPKTNKEKYEAYEKAKEKGTKAFKDTDWLSAIRMYSAALGHLEAMFDMTPTDTENNKKGKLALYLNLAICFIKVSKFNKALDNADSALKIDENNIKGLFRKGLALNGLKKYEEALGVFKKLETIEKSASTESWIKNIEAKLKQQEEEAKRVARRMFGN</sequence>
<dbReference type="SUPFAM" id="SSF53067">
    <property type="entry name" value="Actin-like ATPase domain"/>
    <property type="match status" value="2"/>
</dbReference>
<accession>A0A0A1TU27</accession>
<keyword evidence="3" id="KW-0143">Chaperone</keyword>
<evidence type="ECO:0000256" key="1">
    <source>
        <dbReference type="ARBA" id="ARBA00022741"/>
    </source>
</evidence>
<dbReference type="Gene3D" id="3.90.640.10">
    <property type="entry name" value="Actin, Chain A, domain 4"/>
    <property type="match status" value="1"/>
</dbReference>
<dbReference type="PANTHER" id="PTHR45639">
    <property type="entry name" value="HSC70CB, ISOFORM G-RELATED"/>
    <property type="match status" value="1"/>
</dbReference>
<dbReference type="PANTHER" id="PTHR45639:SF3">
    <property type="entry name" value="HYPOXIA UP-REGULATED PROTEIN 1"/>
    <property type="match status" value="1"/>
</dbReference>
<dbReference type="PROSITE" id="PS50005">
    <property type="entry name" value="TPR"/>
    <property type="match status" value="1"/>
</dbReference>
<feature type="coiled-coil region" evidence="5">
    <location>
        <begin position="457"/>
        <end position="530"/>
    </location>
</feature>
<keyword evidence="1" id="KW-0547">Nucleotide-binding</keyword>
<proteinExistence type="predicted"/>
<dbReference type="GO" id="GO:0030968">
    <property type="term" value="P:endoplasmic reticulum unfolded protein response"/>
    <property type="evidence" value="ECO:0007669"/>
    <property type="project" value="TreeGrafter"/>
</dbReference>
<evidence type="ECO:0000313" key="8">
    <source>
        <dbReference type="Proteomes" id="UP000014680"/>
    </source>
</evidence>
<dbReference type="GO" id="GO:0140662">
    <property type="term" value="F:ATP-dependent protein folding chaperone"/>
    <property type="evidence" value="ECO:0007669"/>
    <property type="project" value="InterPro"/>
</dbReference>
<protein>
    <submittedName>
        <fullName evidence="7">Chaperone protein DNAK, putative</fullName>
    </submittedName>
</protein>
<dbReference type="VEuPathDB" id="AmoebaDB:EIN_374820"/>
<dbReference type="InterPro" id="IPR013126">
    <property type="entry name" value="Hsp_70_fam"/>
</dbReference>
<dbReference type="InterPro" id="IPR019734">
    <property type="entry name" value="TPR_rpt"/>
</dbReference>
<dbReference type="RefSeq" id="XP_004182773.1">
    <property type="nucleotide sequence ID" value="XM_004182725.1"/>
</dbReference>
<dbReference type="GO" id="GO:0034663">
    <property type="term" value="C:endoplasmic reticulum chaperone complex"/>
    <property type="evidence" value="ECO:0007669"/>
    <property type="project" value="TreeGrafter"/>
</dbReference>
<keyword evidence="2" id="KW-0067">ATP-binding</keyword>
<dbReference type="SMART" id="SM00028">
    <property type="entry name" value="TPR"/>
    <property type="match status" value="2"/>
</dbReference>
<feature type="repeat" description="TPR" evidence="4">
    <location>
        <begin position="647"/>
        <end position="680"/>
    </location>
</feature>